<protein>
    <submittedName>
        <fullName evidence="3">PhzF family phenazine biosynthesis protein</fullName>
    </submittedName>
</protein>
<dbReference type="GO" id="GO:0016853">
    <property type="term" value="F:isomerase activity"/>
    <property type="evidence" value="ECO:0007669"/>
    <property type="project" value="TreeGrafter"/>
</dbReference>
<dbReference type="RefSeq" id="WP_194117014.1">
    <property type="nucleotide sequence ID" value="NZ_JADFUA010000010.1"/>
</dbReference>
<reference evidence="3 4" key="1">
    <citation type="submission" date="2020-10" db="EMBL/GenBank/DDBJ databases">
        <title>The genome sequence of Chitinilyticum litopenaei 4Y14.</title>
        <authorList>
            <person name="Liu Y."/>
        </authorList>
    </citation>
    <scope>NUCLEOTIDE SEQUENCE [LARGE SCALE GENOMIC DNA]</scope>
    <source>
        <strain evidence="3 4">4Y14</strain>
    </source>
</reference>
<evidence type="ECO:0000256" key="1">
    <source>
        <dbReference type="ARBA" id="ARBA00008270"/>
    </source>
</evidence>
<accession>A0A8J7KGK3</accession>
<dbReference type="Proteomes" id="UP000604481">
    <property type="component" value="Unassembled WGS sequence"/>
</dbReference>
<comment type="similarity">
    <text evidence="1">Belongs to the PhzF family.</text>
</comment>
<gene>
    <name evidence="3" type="ORF">INR99_14075</name>
</gene>
<dbReference type="EMBL" id="JADFUA010000010">
    <property type="protein sequence ID" value="MBE9610464.1"/>
    <property type="molecule type" value="Genomic_DNA"/>
</dbReference>
<organism evidence="3 4">
    <name type="scientific">Chitinilyticum piscinae</name>
    <dbReference type="NCBI Taxonomy" id="2866724"/>
    <lineage>
        <taxon>Bacteria</taxon>
        <taxon>Pseudomonadati</taxon>
        <taxon>Pseudomonadota</taxon>
        <taxon>Betaproteobacteria</taxon>
        <taxon>Neisseriales</taxon>
        <taxon>Chitinibacteraceae</taxon>
        <taxon>Chitinilyticum</taxon>
    </lineage>
</organism>
<sequence length="279" mass="30364">MTAYRYQLLNVFAETRFGGNPLAVFPDARGLDDVQMQAIARQLNLSETTFVFPSATASARVRIFTPGYEMPFAGHPTLGTAWLVNRLQGTDGEVTLELPAGLIPVTVSEDRATLTAQPPRYRAGPDRAACAAMLGIQAEELAGEPLFVDCGVEQLIIELTSREAVSRCKPERTAFEALASNRDGISGTYVWARDAEIWPARYFWSQHEQLSEDYGTGSACANLGGYLLRQQPALPIEHVITQGYLTGREAILRLQVDTSCSIKVSGRIIDIGGGELLLG</sequence>
<evidence type="ECO:0000313" key="3">
    <source>
        <dbReference type="EMBL" id="MBE9610464.1"/>
    </source>
</evidence>
<dbReference type="PIRSF" id="PIRSF016184">
    <property type="entry name" value="PhzC_PhzF"/>
    <property type="match status" value="1"/>
</dbReference>
<dbReference type="Pfam" id="PF02567">
    <property type="entry name" value="PhzC-PhzF"/>
    <property type="match status" value="1"/>
</dbReference>
<dbReference type="PANTHER" id="PTHR13774">
    <property type="entry name" value="PHENAZINE BIOSYNTHESIS PROTEIN"/>
    <property type="match status" value="1"/>
</dbReference>
<name>A0A8J7KGK3_9NEIS</name>
<dbReference type="SUPFAM" id="SSF54506">
    <property type="entry name" value="Diaminopimelate epimerase-like"/>
    <property type="match status" value="1"/>
</dbReference>
<dbReference type="AlphaFoldDB" id="A0A8J7KGK3"/>
<dbReference type="GO" id="GO:0005737">
    <property type="term" value="C:cytoplasm"/>
    <property type="evidence" value="ECO:0007669"/>
    <property type="project" value="TreeGrafter"/>
</dbReference>
<dbReference type="PANTHER" id="PTHR13774:SF32">
    <property type="entry name" value="ANTISENSE-ENHANCING SEQUENCE 1"/>
    <property type="match status" value="1"/>
</dbReference>
<comment type="caution">
    <text evidence="3">The sequence shown here is derived from an EMBL/GenBank/DDBJ whole genome shotgun (WGS) entry which is preliminary data.</text>
</comment>
<proteinExistence type="inferred from homology"/>
<keyword evidence="4" id="KW-1185">Reference proteome</keyword>
<feature type="active site" evidence="2">
    <location>
        <position position="47"/>
    </location>
</feature>
<evidence type="ECO:0000313" key="4">
    <source>
        <dbReference type="Proteomes" id="UP000604481"/>
    </source>
</evidence>
<dbReference type="NCBIfam" id="TIGR00654">
    <property type="entry name" value="PhzF_family"/>
    <property type="match status" value="1"/>
</dbReference>
<dbReference type="Gene3D" id="3.10.310.10">
    <property type="entry name" value="Diaminopimelate Epimerase, Chain A, domain 1"/>
    <property type="match status" value="2"/>
</dbReference>
<dbReference type="InterPro" id="IPR003719">
    <property type="entry name" value="Phenazine_PhzF-like"/>
</dbReference>
<evidence type="ECO:0000256" key="2">
    <source>
        <dbReference type="PIRSR" id="PIRSR016184-1"/>
    </source>
</evidence>